<evidence type="ECO:0000313" key="3">
    <source>
        <dbReference type="EMBL" id="AMW64111.1"/>
    </source>
</evidence>
<accession>A0A143FQN0</accession>
<proteinExistence type="predicted"/>
<evidence type="ECO:0000256" key="1">
    <source>
        <dbReference type="SAM" id="MobiDB-lite"/>
    </source>
</evidence>
<name>A0A143FQN0_9CAUD</name>
<feature type="region of interest" description="Disordered" evidence="1">
    <location>
        <begin position="227"/>
        <end position="306"/>
    </location>
</feature>
<dbReference type="GeneID" id="29126170"/>
<dbReference type="KEGG" id="vg:29126170"/>
<dbReference type="OrthoDB" id="7589at10239"/>
<feature type="compositionally biased region" description="Low complexity" evidence="1">
    <location>
        <begin position="257"/>
        <end position="282"/>
    </location>
</feature>
<sequence>MGWTTNPSPIITPKSKGWSVSPTAPSPSAELGWWAVVGIDTNLTVQFVTKTELTAIKQLGLVQAVTATRDLAFQAVKMLTVNAQIGATRNLGFSSVQNMSANQQVGLTPSLGFGFPPNGPLPQTFTTAIFTYTIPRWCNYIDVILLGGGGGGGGGASTTQSGAGGGPGSWLTVTLERGVHIPFSLVSFVGQLGTGGTGANGGITPTTGGNGNPTVIPSLSLSAAGGIGSASSNQDGMSLERRRTTASPTQAAQRSLPATAQTATHRAAAHAAVTTASSSPAQRAATVASARRGSAHTNKENSWQQV</sequence>
<dbReference type="EMBL" id="KU985093">
    <property type="protein sequence ID" value="AMW64111.1"/>
    <property type="molecule type" value="Genomic_DNA"/>
</dbReference>
<feature type="domain" description="Glycine-rich" evidence="2">
    <location>
        <begin position="129"/>
        <end position="247"/>
    </location>
</feature>
<dbReference type="Proteomes" id="UP000204422">
    <property type="component" value="Segment"/>
</dbReference>
<dbReference type="InterPro" id="IPR049304">
    <property type="entry name" value="Gly_rich_dom"/>
</dbReference>
<evidence type="ECO:0000313" key="4">
    <source>
        <dbReference type="Proteomes" id="UP000204422"/>
    </source>
</evidence>
<protein>
    <submittedName>
        <fullName evidence="3">Minor tail protein</fullName>
    </submittedName>
</protein>
<dbReference type="RefSeq" id="YP_009303968.1">
    <property type="nucleotide sequence ID" value="NC_031263.1"/>
</dbReference>
<keyword evidence="4" id="KW-1185">Reference proteome</keyword>
<dbReference type="Pfam" id="PF21722">
    <property type="entry name" value="Gly_rich_2"/>
    <property type="match status" value="1"/>
</dbReference>
<organism evidence="3 4">
    <name type="scientific">Mycobacterium phage EvilGenius</name>
    <dbReference type="NCBI Taxonomy" id="1821723"/>
    <lineage>
        <taxon>Viruses</taxon>
        <taxon>Duplodnaviria</taxon>
        <taxon>Heunggongvirae</taxon>
        <taxon>Uroviricota</taxon>
        <taxon>Caudoviricetes</taxon>
        <taxon>Turbidovirus</taxon>
        <taxon>Turbidovirus evilgenius</taxon>
    </lineage>
</organism>
<gene>
    <name evidence="3" type="primary">34</name>
    <name evidence="3" type="ORF">SEA_EVILGENIUS_34</name>
</gene>
<reference evidence="3 4" key="1">
    <citation type="submission" date="2016-03" db="EMBL/GenBank/DDBJ databases">
        <authorList>
            <person name="Harris K.B."/>
            <person name="Belisle Haley C.R."/>
            <person name="Gagne E.R."/>
            <person name="Whitaker E."/>
            <person name="Adams J.H."/>
            <person name="Arnold E.O."/>
            <person name="Cookson J.L."/>
            <person name="Gross O.S."/>
            <person name="Hart A.J."/>
            <person name="Martin B.A."/>
            <person name="Pflugradt E.A."/>
            <person name="Pham D.H."/>
            <person name="Theriault M.E."/>
            <person name="Valentino S.M."/>
            <person name="Molloy S.D."/>
            <person name="Hutchison K.W."/>
            <person name="Bowman C.A."/>
            <person name="Russell D.A."/>
            <person name="Pope W.H."/>
            <person name="Jacobs-Sera D."/>
            <person name="Hendrix R.W."/>
            <person name="Hatfull G.F."/>
        </authorList>
    </citation>
    <scope>NUCLEOTIDE SEQUENCE [LARGE SCALE GENOMIC DNA]</scope>
</reference>
<feature type="region of interest" description="Disordered" evidence="1">
    <location>
        <begin position="1"/>
        <end position="23"/>
    </location>
</feature>
<evidence type="ECO:0000259" key="2">
    <source>
        <dbReference type="Pfam" id="PF21722"/>
    </source>
</evidence>